<dbReference type="GO" id="GO:0003677">
    <property type="term" value="F:DNA binding"/>
    <property type="evidence" value="ECO:0007669"/>
    <property type="project" value="InterPro"/>
</dbReference>
<dbReference type="EMBL" id="OKRB01000018">
    <property type="protein sequence ID" value="SPE17878.1"/>
    <property type="molecule type" value="Genomic_DNA"/>
</dbReference>
<protein>
    <recommendedName>
        <fullName evidence="1">HTH cro/C1-type domain-containing protein</fullName>
    </recommendedName>
</protein>
<dbReference type="Proteomes" id="UP000239735">
    <property type="component" value="Unassembled WGS sequence"/>
</dbReference>
<dbReference type="SMART" id="SM00530">
    <property type="entry name" value="HTH_XRE"/>
    <property type="match status" value="1"/>
</dbReference>
<dbReference type="InterPro" id="IPR001387">
    <property type="entry name" value="Cro/C1-type_HTH"/>
</dbReference>
<dbReference type="PROSITE" id="PS50943">
    <property type="entry name" value="HTH_CROC1"/>
    <property type="match status" value="1"/>
</dbReference>
<dbReference type="InterPro" id="IPR039554">
    <property type="entry name" value="HigA2-like_HTH"/>
</dbReference>
<dbReference type="InterPro" id="IPR010982">
    <property type="entry name" value="Lambda_DNA-bd_dom_sf"/>
</dbReference>
<reference evidence="3" key="1">
    <citation type="submission" date="2018-02" db="EMBL/GenBank/DDBJ databases">
        <authorList>
            <person name="Hausmann B."/>
        </authorList>
    </citation>
    <scope>NUCLEOTIDE SEQUENCE [LARGE SCALE GENOMIC DNA]</scope>
    <source>
        <strain evidence="3">Peat soil MAG SbA5</strain>
    </source>
</reference>
<dbReference type="SUPFAM" id="SSF47413">
    <property type="entry name" value="lambda repressor-like DNA-binding domains"/>
    <property type="match status" value="1"/>
</dbReference>
<dbReference type="Gene3D" id="1.10.260.40">
    <property type="entry name" value="lambda repressor-like DNA-binding domains"/>
    <property type="match status" value="1"/>
</dbReference>
<evidence type="ECO:0000313" key="2">
    <source>
        <dbReference type="EMBL" id="SPE17878.1"/>
    </source>
</evidence>
<accession>A0A2N9L3L3</accession>
<feature type="domain" description="HTH cro/C1-type" evidence="1">
    <location>
        <begin position="43"/>
        <end position="98"/>
    </location>
</feature>
<sequence length="118" mass="13564">MSKKRKPTTDAVEIMHRRYFEGKPEMLAALEEARANDEVARKIYKLRTEAGLSQRQLAKLIGTTASVICLLENADYEGHSLSVLRRIAAALDRRVEIRFVPVRRKSPLPDRPMDHTHR</sequence>
<proteinExistence type="predicted"/>
<dbReference type="OrthoDB" id="9808239at2"/>
<gene>
    <name evidence="2" type="ORF">SBA5_1140010</name>
</gene>
<dbReference type="AlphaFoldDB" id="A0A2N9L3L3"/>
<organism evidence="2 3">
    <name type="scientific">Candidatus Sulfuritelmatomonas gaucii</name>
    <dbReference type="NCBI Taxonomy" id="2043161"/>
    <lineage>
        <taxon>Bacteria</taxon>
        <taxon>Pseudomonadati</taxon>
        <taxon>Acidobacteriota</taxon>
        <taxon>Terriglobia</taxon>
        <taxon>Terriglobales</taxon>
        <taxon>Acidobacteriaceae</taxon>
        <taxon>Candidatus Sulfuritelmatomonas</taxon>
    </lineage>
</organism>
<name>A0A2N9L3L3_9BACT</name>
<evidence type="ECO:0000259" key="1">
    <source>
        <dbReference type="PROSITE" id="PS50943"/>
    </source>
</evidence>
<dbReference type="Pfam" id="PF13744">
    <property type="entry name" value="HTH_37"/>
    <property type="match status" value="1"/>
</dbReference>
<dbReference type="CDD" id="cd00093">
    <property type="entry name" value="HTH_XRE"/>
    <property type="match status" value="1"/>
</dbReference>
<evidence type="ECO:0000313" key="3">
    <source>
        <dbReference type="Proteomes" id="UP000239735"/>
    </source>
</evidence>